<organism evidence="2 3">
    <name type="scientific">Deinococcus aetherius</name>
    <dbReference type="NCBI Taxonomy" id="200252"/>
    <lineage>
        <taxon>Bacteria</taxon>
        <taxon>Thermotogati</taxon>
        <taxon>Deinococcota</taxon>
        <taxon>Deinococci</taxon>
        <taxon>Deinococcales</taxon>
        <taxon>Deinococcaceae</taxon>
        <taxon>Deinococcus</taxon>
    </lineage>
</organism>
<dbReference type="EMBL" id="AP026560">
    <property type="protein sequence ID" value="BDP41195.1"/>
    <property type="molecule type" value="Genomic_DNA"/>
</dbReference>
<dbReference type="Proteomes" id="UP001064971">
    <property type="component" value="Chromosome"/>
</dbReference>
<keyword evidence="3" id="KW-1185">Reference proteome</keyword>
<dbReference type="RefSeq" id="WP_264776977.1">
    <property type="nucleotide sequence ID" value="NZ_AP026560.1"/>
</dbReference>
<evidence type="ECO:0000256" key="1">
    <source>
        <dbReference type="SAM" id="MobiDB-lite"/>
    </source>
</evidence>
<gene>
    <name evidence="2" type="ORF">DAETH_11640</name>
</gene>
<evidence type="ECO:0000313" key="3">
    <source>
        <dbReference type="Proteomes" id="UP001064971"/>
    </source>
</evidence>
<evidence type="ECO:0000313" key="2">
    <source>
        <dbReference type="EMBL" id="BDP41195.1"/>
    </source>
</evidence>
<protein>
    <submittedName>
        <fullName evidence="2">Uncharacterized protein</fullName>
    </submittedName>
</protein>
<accession>A0ABN6RCU0</accession>
<reference evidence="2" key="1">
    <citation type="submission" date="2022-07" db="EMBL/GenBank/DDBJ databases">
        <title>Complete Genome Sequence of the Radioresistant Bacterium Deinococcus aetherius ST0316, Isolated from the Air Dust collected in Lower Stratosphere above Japan.</title>
        <authorList>
            <person name="Satoh K."/>
            <person name="Hagiwara K."/>
            <person name="Katsumata K."/>
            <person name="Kubo A."/>
            <person name="Yokobori S."/>
            <person name="Yamagishi A."/>
            <person name="Oono Y."/>
            <person name="Narumi I."/>
        </authorList>
    </citation>
    <scope>NUCLEOTIDE SEQUENCE</scope>
    <source>
        <strain evidence="2">ST0316</strain>
    </source>
</reference>
<feature type="region of interest" description="Disordered" evidence="1">
    <location>
        <begin position="1"/>
        <end position="23"/>
    </location>
</feature>
<proteinExistence type="predicted"/>
<name>A0ABN6RCU0_9DEIO</name>
<sequence>MVLYSPEEAGTRSQKAKEERPEDYRAGDLVVGESLGDLDVLLIVADVDSSDFGAVYVASPLDPRVEWSKVGDNPADFLERFAQANGEKFWESY</sequence>